<dbReference type="InterPro" id="IPR007269">
    <property type="entry name" value="ICMT_MeTrfase"/>
</dbReference>
<dbReference type="Proteomes" id="UP000067399">
    <property type="component" value="Chromosome"/>
</dbReference>
<dbReference type="GO" id="GO:0016020">
    <property type="term" value="C:membrane"/>
    <property type="evidence" value="ECO:0007669"/>
    <property type="project" value="UniProtKB-SubCell"/>
</dbReference>
<dbReference type="Pfam" id="PF04140">
    <property type="entry name" value="ICMT"/>
    <property type="match status" value="1"/>
</dbReference>
<reference evidence="6 7" key="2">
    <citation type="journal article" date="2016" name="ISME J.">
        <title>Heterogeneous composition of key metabolic gene clusters in a vent mussel symbiont population.</title>
        <authorList>
            <person name="Ikuta T."/>
            <person name="Takaki Y."/>
            <person name="Nagai Y."/>
            <person name="Shimamura S."/>
            <person name="Tsuda M."/>
            <person name="Kawagucci S."/>
            <person name="Aoki Y."/>
            <person name="Inoue K."/>
            <person name="Teruya M."/>
            <person name="Satou K."/>
            <person name="Teruya K."/>
            <person name="Shimoji M."/>
            <person name="Tamotsu H."/>
            <person name="Hirano T."/>
            <person name="Maruyama T."/>
            <person name="Yoshida T."/>
        </authorList>
    </citation>
    <scope>NUCLEOTIDE SEQUENCE [LARGE SCALE GENOMIC DNA]</scope>
    <source>
        <strain evidence="6 7">Myojin Knoll</strain>
    </source>
</reference>
<gene>
    <name evidence="6" type="ORF">BSEPE_0722</name>
</gene>
<evidence type="ECO:0000313" key="6">
    <source>
        <dbReference type="EMBL" id="BAS67716.1"/>
    </source>
</evidence>
<dbReference type="RefSeq" id="WP_083502970.1">
    <property type="nucleotide sequence ID" value="NZ_AP013042.1"/>
</dbReference>
<evidence type="ECO:0000256" key="2">
    <source>
        <dbReference type="ARBA" id="ARBA00022692"/>
    </source>
</evidence>
<dbReference type="STRING" id="1303921.BSEPE_0722"/>
<dbReference type="KEGG" id="ebh:BSEPE_0722"/>
<comment type="subcellular location">
    <subcellularLocation>
        <location evidence="1">Membrane</location>
        <topology evidence="1">Multi-pass membrane protein</topology>
    </subcellularLocation>
</comment>
<dbReference type="EMBL" id="AP013042">
    <property type="protein sequence ID" value="BAS67716.1"/>
    <property type="molecule type" value="Genomic_DNA"/>
</dbReference>
<evidence type="ECO:0000256" key="5">
    <source>
        <dbReference type="SAM" id="Phobius"/>
    </source>
</evidence>
<sequence length="150" mass="17371">MMLIITTKHQLIMIYVIVQFSCIAYFLFNARFEALNSLDYGLIAVAVVIGISAMATMKLDNLNIVPSLKDQHQLVISGIYRWIRHPMYTSVLLLSYVFASTNDHKIAQFAMLILVVDLFLKSNLEEKLLLQRFSAYRNYREKTGRFIPFL</sequence>
<evidence type="ECO:0000256" key="4">
    <source>
        <dbReference type="ARBA" id="ARBA00023136"/>
    </source>
</evidence>
<keyword evidence="2 5" id="KW-0812">Transmembrane</keyword>
<name>A0A0P0US94_9GAMM</name>
<dbReference type="Gene3D" id="1.20.120.1630">
    <property type="match status" value="1"/>
</dbReference>
<organism evidence="6 7">
    <name type="scientific">endosymbiont of Bathymodiolus septemdierum str. Myojin knoll</name>
    <dbReference type="NCBI Taxonomy" id="1303921"/>
    <lineage>
        <taxon>Bacteria</taxon>
        <taxon>Pseudomonadati</taxon>
        <taxon>Pseudomonadota</taxon>
        <taxon>Gammaproteobacteria</taxon>
        <taxon>sulfur-oxidizing symbionts</taxon>
    </lineage>
</organism>
<proteinExistence type="predicted"/>
<reference evidence="6 7" key="1">
    <citation type="journal article" date="2000" name="Mar. Ecol. Prog. Ser.">
        <title>Phylogenetic characterization of endosymbionts in three hydrothermal vent mussels: influence on host distributions.</title>
        <authorList>
            <person name="Fujiwara Y."/>
            <person name="Takai K."/>
            <person name="Uematsu K."/>
            <person name="Tsuchida S."/>
            <person name="Hunt J.C."/>
            <person name="Hashimoto J."/>
        </authorList>
    </citation>
    <scope>NUCLEOTIDE SEQUENCE [LARGE SCALE GENOMIC DNA]</scope>
    <source>
        <strain evidence="6 7">Myojin Knoll</strain>
    </source>
</reference>
<dbReference type="PANTHER" id="PTHR43847">
    <property type="entry name" value="BLL3993 PROTEIN"/>
    <property type="match status" value="1"/>
</dbReference>
<evidence type="ECO:0000313" key="7">
    <source>
        <dbReference type="Proteomes" id="UP000067399"/>
    </source>
</evidence>
<feature type="transmembrane region" description="Helical" evidence="5">
    <location>
        <begin position="12"/>
        <end position="28"/>
    </location>
</feature>
<keyword evidence="7" id="KW-1185">Reference proteome</keyword>
<dbReference type="AlphaFoldDB" id="A0A0P0US94"/>
<evidence type="ECO:0008006" key="8">
    <source>
        <dbReference type="Google" id="ProtNLM"/>
    </source>
</evidence>
<dbReference type="InterPro" id="IPR052527">
    <property type="entry name" value="Metal_cation-efflux_comp"/>
</dbReference>
<feature type="transmembrane region" description="Helical" evidence="5">
    <location>
        <begin position="40"/>
        <end position="59"/>
    </location>
</feature>
<evidence type="ECO:0000256" key="3">
    <source>
        <dbReference type="ARBA" id="ARBA00022989"/>
    </source>
</evidence>
<dbReference type="GO" id="GO:0004671">
    <property type="term" value="F:protein C-terminal S-isoprenylcysteine carboxyl O-methyltransferase activity"/>
    <property type="evidence" value="ECO:0007669"/>
    <property type="project" value="InterPro"/>
</dbReference>
<dbReference type="OrthoDB" id="9789029at2"/>
<evidence type="ECO:0000256" key="1">
    <source>
        <dbReference type="ARBA" id="ARBA00004141"/>
    </source>
</evidence>
<protein>
    <recommendedName>
        <fullName evidence="8">Isoprenylcysteine carboxyl methyltransferase</fullName>
    </recommendedName>
</protein>
<accession>A0A0P0US94</accession>
<dbReference type="PANTHER" id="PTHR43847:SF1">
    <property type="entry name" value="BLL3993 PROTEIN"/>
    <property type="match status" value="1"/>
</dbReference>
<keyword evidence="3 5" id="KW-1133">Transmembrane helix</keyword>
<keyword evidence="4 5" id="KW-0472">Membrane</keyword>